<keyword evidence="2" id="KW-0540">Nuclease</keyword>
<dbReference type="EMBL" id="CP018335">
    <property type="protein sequence ID" value="APM38622.1"/>
    <property type="molecule type" value="Genomic_DNA"/>
</dbReference>
<keyword evidence="1" id="KW-1133">Transmembrane helix</keyword>
<dbReference type="AlphaFoldDB" id="A0A1L5F6M1"/>
<name>A0A1L5F6M1_CLOKL</name>
<evidence type="ECO:0000313" key="3">
    <source>
        <dbReference type="Proteomes" id="UP000184604"/>
    </source>
</evidence>
<feature type="transmembrane region" description="Helical" evidence="1">
    <location>
        <begin position="18"/>
        <end position="40"/>
    </location>
</feature>
<proteinExistence type="predicted"/>
<accession>A0A1L5F6M1</accession>
<dbReference type="GO" id="GO:0004519">
    <property type="term" value="F:endonuclease activity"/>
    <property type="evidence" value="ECO:0007669"/>
    <property type="project" value="UniProtKB-KW"/>
</dbReference>
<gene>
    <name evidence="2" type="ORF">BS101_07630</name>
</gene>
<keyword evidence="1" id="KW-0472">Membrane</keyword>
<dbReference type="OrthoDB" id="1912466at2"/>
<dbReference type="RefSeq" id="WP_073538289.1">
    <property type="nucleotide sequence ID" value="NZ_CP018335.1"/>
</dbReference>
<keyword evidence="1" id="KW-0812">Transmembrane</keyword>
<protein>
    <submittedName>
        <fullName evidence="2">Endonuclease III</fullName>
    </submittedName>
</protein>
<organism evidence="2 3">
    <name type="scientific">Clostridium kluyveri</name>
    <dbReference type="NCBI Taxonomy" id="1534"/>
    <lineage>
        <taxon>Bacteria</taxon>
        <taxon>Bacillati</taxon>
        <taxon>Bacillota</taxon>
        <taxon>Clostridia</taxon>
        <taxon>Eubacteriales</taxon>
        <taxon>Clostridiaceae</taxon>
        <taxon>Clostridium</taxon>
    </lineage>
</organism>
<evidence type="ECO:0000256" key="1">
    <source>
        <dbReference type="SAM" id="Phobius"/>
    </source>
</evidence>
<evidence type="ECO:0000313" key="2">
    <source>
        <dbReference type="EMBL" id="APM38622.1"/>
    </source>
</evidence>
<dbReference type="Proteomes" id="UP000184604">
    <property type="component" value="Chromosome"/>
</dbReference>
<sequence length="76" mass="9195">MILDEQKTNFIIEVLKCFFILVFFGMFLPKFIDLVIYNLVVKSHSYDNSIFVYNIFSKNIDIIYNYITVFNEFIKF</sequence>
<keyword evidence="2" id="KW-0378">Hydrolase</keyword>
<keyword evidence="2" id="KW-0255">Endonuclease</keyword>
<reference evidence="2 3" key="1">
    <citation type="submission" date="2016-12" db="EMBL/GenBank/DDBJ databases">
        <title>Complete genome sequence of Clostridium kluyveri JZZ isolated from the pit mud of a Chinese flavor liquor-making factory.</title>
        <authorList>
            <person name="Wang Y."/>
        </authorList>
    </citation>
    <scope>NUCLEOTIDE SEQUENCE [LARGE SCALE GENOMIC DNA]</scope>
    <source>
        <strain evidence="2 3">JZZ</strain>
    </source>
</reference>